<reference evidence="2 3" key="1">
    <citation type="journal article" date="2012" name="PLoS Pathog.">
        <title>Diverse lifestyles and strategies of plant pathogenesis encoded in the genomes of eighteen Dothideomycetes fungi.</title>
        <authorList>
            <person name="Ohm R.A."/>
            <person name="Feau N."/>
            <person name="Henrissat B."/>
            <person name="Schoch C.L."/>
            <person name="Horwitz B.A."/>
            <person name="Barry K.W."/>
            <person name="Condon B.J."/>
            <person name="Copeland A.C."/>
            <person name="Dhillon B."/>
            <person name="Glaser F."/>
            <person name="Hesse C.N."/>
            <person name="Kosti I."/>
            <person name="LaButti K."/>
            <person name="Lindquist E.A."/>
            <person name="Lucas S."/>
            <person name="Salamov A.A."/>
            <person name="Bradshaw R.E."/>
            <person name="Ciuffetti L."/>
            <person name="Hamelin R.C."/>
            <person name="Kema G.H.J."/>
            <person name="Lawrence C."/>
            <person name="Scott J.A."/>
            <person name="Spatafora J.W."/>
            <person name="Turgeon B.G."/>
            <person name="de Wit P.J.G.M."/>
            <person name="Zhong S."/>
            <person name="Goodwin S.B."/>
            <person name="Grigoriev I.V."/>
        </authorList>
    </citation>
    <scope>NUCLEOTIDE SEQUENCE [LARGE SCALE GENOMIC DNA]</scope>
    <source>
        <strain evidence="3">C5 / ATCC 48332 / race O</strain>
    </source>
</reference>
<dbReference type="Proteomes" id="UP000016936">
    <property type="component" value="Unassembled WGS sequence"/>
</dbReference>
<protein>
    <submittedName>
        <fullName evidence="2">Uncharacterized protein</fullName>
    </submittedName>
</protein>
<evidence type="ECO:0000313" key="2">
    <source>
        <dbReference type="EMBL" id="EMD92621.1"/>
    </source>
</evidence>
<dbReference type="HOGENOM" id="CLU_540766_0_0_1"/>
<feature type="region of interest" description="Disordered" evidence="1">
    <location>
        <begin position="401"/>
        <end position="426"/>
    </location>
</feature>
<accession>M2UFW8</accession>
<proteinExistence type="predicted"/>
<dbReference type="AlphaFoldDB" id="M2UFW8"/>
<evidence type="ECO:0000313" key="3">
    <source>
        <dbReference type="Proteomes" id="UP000016936"/>
    </source>
</evidence>
<name>M2UFW8_COCH5</name>
<feature type="compositionally biased region" description="Basic and acidic residues" evidence="1">
    <location>
        <begin position="269"/>
        <end position="283"/>
    </location>
</feature>
<dbReference type="OrthoDB" id="3693870at2759"/>
<keyword evidence="3" id="KW-1185">Reference proteome</keyword>
<dbReference type="OMA" id="FEANKFW"/>
<evidence type="ECO:0000256" key="1">
    <source>
        <dbReference type="SAM" id="MobiDB-lite"/>
    </source>
</evidence>
<organism evidence="2 3">
    <name type="scientific">Cochliobolus heterostrophus (strain C5 / ATCC 48332 / race O)</name>
    <name type="common">Southern corn leaf blight fungus</name>
    <name type="synonym">Bipolaris maydis</name>
    <dbReference type="NCBI Taxonomy" id="701091"/>
    <lineage>
        <taxon>Eukaryota</taxon>
        <taxon>Fungi</taxon>
        <taxon>Dikarya</taxon>
        <taxon>Ascomycota</taxon>
        <taxon>Pezizomycotina</taxon>
        <taxon>Dothideomycetes</taxon>
        <taxon>Pleosporomycetidae</taxon>
        <taxon>Pleosporales</taxon>
        <taxon>Pleosporineae</taxon>
        <taxon>Pleosporaceae</taxon>
        <taxon>Bipolaris</taxon>
    </lineage>
</organism>
<gene>
    <name evidence="2" type="ORF">COCHEDRAFT_1155579</name>
</gene>
<dbReference type="EMBL" id="KB445575">
    <property type="protein sequence ID" value="EMD92621.1"/>
    <property type="molecule type" value="Genomic_DNA"/>
</dbReference>
<sequence length="456" mass="50556">MFENFTSTPSRGTYPVNVKLAMRGALTSPETPLTSYTSPNNSPSIETRATTYEELIQSLDSQADVLQYLPSEAEVDELFDEFHGGSSMNSSSRRSSTAKVAFGTYREDDTNAAQVYVYLRSPSFKNTEPSMVFGKCSANTKYTVMNTKDINCTDGVFEANKFWRPFVESGKVEFGAVKAVLKALFIRKGITLSTPIPVVGSVFRSKLVLGCEMFKNSKKNRKSLGETPSKQFDKSMSTIDASSAQSSLPVMLGTSSTTSPVIPTVHMYSRNDRSSHVDVDRPSVVDSSKKHKISPPTTTEQNIIKIETNKGAATSKLAALDGPNSDSLFLPENYPEELEEELEELSASQTTTPEPSKGINTILESLSASYDRRKGLTKKIDEMSAQIAGHITALEELRREQEQFEAETKRQQEEADRKRRALEERMSIEDQHVASRKAEIEADSQTIQAKLKVENR</sequence>
<feature type="region of interest" description="Disordered" evidence="1">
    <location>
        <begin position="269"/>
        <end position="301"/>
    </location>
</feature>
<reference evidence="3" key="2">
    <citation type="journal article" date="2013" name="PLoS Genet.">
        <title>Comparative genome structure, secondary metabolite, and effector coding capacity across Cochliobolus pathogens.</title>
        <authorList>
            <person name="Condon B.J."/>
            <person name="Leng Y."/>
            <person name="Wu D."/>
            <person name="Bushley K.E."/>
            <person name="Ohm R.A."/>
            <person name="Otillar R."/>
            <person name="Martin J."/>
            <person name="Schackwitz W."/>
            <person name="Grimwood J."/>
            <person name="MohdZainudin N."/>
            <person name="Xue C."/>
            <person name="Wang R."/>
            <person name="Manning V.A."/>
            <person name="Dhillon B."/>
            <person name="Tu Z.J."/>
            <person name="Steffenson B.J."/>
            <person name="Salamov A."/>
            <person name="Sun H."/>
            <person name="Lowry S."/>
            <person name="LaButti K."/>
            <person name="Han J."/>
            <person name="Copeland A."/>
            <person name="Lindquist E."/>
            <person name="Barry K."/>
            <person name="Schmutz J."/>
            <person name="Baker S.E."/>
            <person name="Ciuffetti L.M."/>
            <person name="Grigoriev I.V."/>
            <person name="Zhong S."/>
            <person name="Turgeon B.G."/>
        </authorList>
    </citation>
    <scope>NUCLEOTIDE SEQUENCE [LARGE SCALE GENOMIC DNA]</scope>
    <source>
        <strain evidence="3">C5 / ATCC 48332 / race O</strain>
    </source>
</reference>